<feature type="transmembrane region" description="Helical" evidence="9">
    <location>
        <begin position="129"/>
        <end position="147"/>
    </location>
</feature>
<keyword evidence="12" id="KW-1185">Reference proteome</keyword>
<keyword evidence="3 8" id="KW-0813">Transport</keyword>
<evidence type="ECO:0000313" key="12">
    <source>
        <dbReference type="Proteomes" id="UP000270296"/>
    </source>
</evidence>
<dbReference type="InterPro" id="IPR000425">
    <property type="entry name" value="MIP"/>
</dbReference>
<gene>
    <name evidence="11" type="ORF">SBAD_LOCUS9664</name>
</gene>
<comment type="subcellular location">
    <subcellularLocation>
        <location evidence="1">Membrane</location>
        <topology evidence="1">Multi-pass membrane protein</topology>
    </subcellularLocation>
</comment>
<evidence type="ECO:0000256" key="3">
    <source>
        <dbReference type="ARBA" id="ARBA00022448"/>
    </source>
</evidence>
<dbReference type="Pfam" id="PF00230">
    <property type="entry name" value="MIP"/>
    <property type="match status" value="1"/>
</dbReference>
<evidence type="ECO:0000256" key="4">
    <source>
        <dbReference type="ARBA" id="ARBA00022692"/>
    </source>
</evidence>
<dbReference type="GO" id="GO:0016323">
    <property type="term" value="C:basolateral plasma membrane"/>
    <property type="evidence" value="ECO:0007669"/>
    <property type="project" value="TreeGrafter"/>
</dbReference>
<evidence type="ECO:0000256" key="5">
    <source>
        <dbReference type="ARBA" id="ARBA00022989"/>
    </source>
</evidence>
<dbReference type="EMBL" id="UZAM01013008">
    <property type="protein sequence ID" value="VDP24779.1"/>
    <property type="molecule type" value="Genomic_DNA"/>
</dbReference>
<dbReference type="InterPro" id="IPR050363">
    <property type="entry name" value="MIP/Aquaporin"/>
</dbReference>
<reference evidence="13" key="1">
    <citation type="submission" date="2016-06" db="UniProtKB">
        <authorList>
            <consortium name="WormBaseParasite"/>
        </authorList>
    </citation>
    <scope>IDENTIFICATION</scope>
</reference>
<comment type="function">
    <text evidence="7">Aquaglyceroporin that may modulate the water content and osmolytes during anhydrobiosis.</text>
</comment>
<feature type="chain" id="PRO_5043140350" evidence="10">
    <location>
        <begin position="20"/>
        <end position="258"/>
    </location>
</feature>
<proteinExistence type="inferred from homology"/>
<evidence type="ECO:0000256" key="1">
    <source>
        <dbReference type="ARBA" id="ARBA00004141"/>
    </source>
</evidence>
<comment type="similarity">
    <text evidence="2 8">Belongs to the MIP/aquaporin (TC 1.A.8) family.</text>
</comment>
<evidence type="ECO:0000256" key="6">
    <source>
        <dbReference type="ARBA" id="ARBA00023136"/>
    </source>
</evidence>
<feature type="transmembrane region" description="Helical" evidence="9">
    <location>
        <begin position="154"/>
        <end position="176"/>
    </location>
</feature>
<dbReference type="OrthoDB" id="3222at2759"/>
<accession>A0A183J1B6</accession>
<evidence type="ECO:0000256" key="7">
    <source>
        <dbReference type="ARBA" id="ARBA00045280"/>
    </source>
</evidence>
<dbReference type="GO" id="GO:0015250">
    <property type="term" value="F:water channel activity"/>
    <property type="evidence" value="ECO:0007669"/>
    <property type="project" value="TreeGrafter"/>
</dbReference>
<keyword evidence="10" id="KW-0732">Signal</keyword>
<dbReference type="WBParaSite" id="SBAD_0001001201-mRNA-1">
    <property type="protein sequence ID" value="SBAD_0001001201-mRNA-1"/>
    <property type="gene ID" value="SBAD_0001001201"/>
</dbReference>
<dbReference type="InterPro" id="IPR023271">
    <property type="entry name" value="Aquaporin-like"/>
</dbReference>
<keyword evidence="4 8" id="KW-0812">Transmembrane</keyword>
<evidence type="ECO:0000256" key="2">
    <source>
        <dbReference type="ARBA" id="ARBA00006175"/>
    </source>
</evidence>
<dbReference type="PANTHER" id="PTHR43829">
    <property type="entry name" value="AQUAPORIN OR AQUAGLYCEROPORIN RELATED"/>
    <property type="match status" value="1"/>
</dbReference>
<dbReference type="PRINTS" id="PR00783">
    <property type="entry name" value="MINTRINSICP"/>
</dbReference>
<keyword evidence="5 9" id="KW-1133">Transmembrane helix</keyword>
<evidence type="ECO:0000313" key="11">
    <source>
        <dbReference type="EMBL" id="VDP24779.1"/>
    </source>
</evidence>
<dbReference type="AlphaFoldDB" id="A0A183J1B6"/>
<feature type="signal peptide" evidence="10">
    <location>
        <begin position="1"/>
        <end position="19"/>
    </location>
</feature>
<evidence type="ECO:0000313" key="13">
    <source>
        <dbReference type="WBParaSite" id="SBAD_0001001201-mRNA-1"/>
    </source>
</evidence>
<name>A0A183J1B6_9BILA</name>
<dbReference type="Gene3D" id="1.20.1080.10">
    <property type="entry name" value="Glycerol uptake facilitator protein"/>
    <property type="match status" value="1"/>
</dbReference>
<organism evidence="13">
    <name type="scientific">Soboliphyme baturini</name>
    <dbReference type="NCBI Taxonomy" id="241478"/>
    <lineage>
        <taxon>Eukaryota</taxon>
        <taxon>Metazoa</taxon>
        <taxon>Ecdysozoa</taxon>
        <taxon>Nematoda</taxon>
        <taxon>Enoplea</taxon>
        <taxon>Dorylaimia</taxon>
        <taxon>Dioctophymatida</taxon>
        <taxon>Dioctophymatoidea</taxon>
        <taxon>Soboliphymatidae</taxon>
        <taxon>Soboliphyme</taxon>
    </lineage>
</organism>
<dbReference type="SUPFAM" id="SSF81338">
    <property type="entry name" value="Aquaporin-like"/>
    <property type="match status" value="1"/>
</dbReference>
<dbReference type="PANTHER" id="PTHR43829:SF9">
    <property type="entry name" value="AQUAPORIN-9"/>
    <property type="match status" value="1"/>
</dbReference>
<protein>
    <submittedName>
        <fullName evidence="13">Aquaporin-3</fullName>
    </submittedName>
</protein>
<evidence type="ECO:0000256" key="10">
    <source>
        <dbReference type="SAM" id="SignalP"/>
    </source>
</evidence>
<sequence length="258" mass="28059">MLAELLGTVLLALGDGAIAQMVLSRGQAGSFLSVNLAYGFAVAFGVYVCCGVSGTAILALMSGRLFPYYFTKWSFLPFYWIGQYIGGFCGAVIVYFVYKGTSYMVTGPNATANIFATYPAAYLSTGGGLLDQIVGTAVLLACVLAILDQRNTQVPTYFAPLLIGFVIMVLGMSYGFNSGYALNPARDLGPRLFTLMVRWGSESFTAFRYWFWVPIIGPHIGALVGSLIYIAFVQLHWPRGEPQLLEAIEIKSPLRGHY</sequence>
<dbReference type="GO" id="GO:0015254">
    <property type="term" value="F:glycerol channel activity"/>
    <property type="evidence" value="ECO:0007669"/>
    <property type="project" value="TreeGrafter"/>
</dbReference>
<feature type="transmembrane region" description="Helical" evidence="9">
    <location>
        <begin position="209"/>
        <end position="232"/>
    </location>
</feature>
<feature type="transmembrane region" description="Helical" evidence="9">
    <location>
        <begin position="73"/>
        <end position="98"/>
    </location>
</feature>
<evidence type="ECO:0000256" key="8">
    <source>
        <dbReference type="RuleBase" id="RU000477"/>
    </source>
</evidence>
<dbReference type="Proteomes" id="UP000270296">
    <property type="component" value="Unassembled WGS sequence"/>
</dbReference>
<feature type="transmembrane region" description="Helical" evidence="9">
    <location>
        <begin position="35"/>
        <end position="61"/>
    </location>
</feature>
<reference evidence="11 12" key="2">
    <citation type="submission" date="2018-11" db="EMBL/GenBank/DDBJ databases">
        <authorList>
            <consortium name="Pathogen Informatics"/>
        </authorList>
    </citation>
    <scope>NUCLEOTIDE SEQUENCE [LARGE SCALE GENOMIC DNA]</scope>
</reference>
<keyword evidence="6 9" id="KW-0472">Membrane</keyword>
<evidence type="ECO:0000256" key="9">
    <source>
        <dbReference type="SAM" id="Phobius"/>
    </source>
</evidence>